<evidence type="ECO:0000256" key="1">
    <source>
        <dbReference type="SAM" id="MobiDB-lite"/>
    </source>
</evidence>
<evidence type="ECO:0000313" key="2">
    <source>
        <dbReference type="EMBL" id="ETN97905.1"/>
    </source>
</evidence>
<reference evidence="2 3" key="1">
    <citation type="journal article" date="2013" name="Curr. Biol.">
        <title>The Genome of the Foraminiferan Reticulomyxa filosa.</title>
        <authorList>
            <person name="Glockner G."/>
            <person name="Hulsmann N."/>
            <person name="Schleicher M."/>
            <person name="Noegel A.A."/>
            <person name="Eichinger L."/>
            <person name="Gallinger C."/>
            <person name="Pawlowski J."/>
            <person name="Sierra R."/>
            <person name="Euteneuer U."/>
            <person name="Pillet L."/>
            <person name="Moustafa A."/>
            <person name="Platzer M."/>
            <person name="Groth M."/>
            <person name="Szafranski K."/>
            <person name="Schliwa M."/>
        </authorList>
    </citation>
    <scope>NUCLEOTIDE SEQUENCE [LARGE SCALE GENOMIC DNA]</scope>
</reference>
<gene>
    <name evidence="2" type="ORF">RFI_39621</name>
</gene>
<feature type="region of interest" description="Disordered" evidence="1">
    <location>
        <begin position="1"/>
        <end position="36"/>
    </location>
</feature>
<dbReference type="AlphaFoldDB" id="X6L9A4"/>
<keyword evidence="3" id="KW-1185">Reference proteome</keyword>
<evidence type="ECO:0000313" key="3">
    <source>
        <dbReference type="Proteomes" id="UP000023152"/>
    </source>
</evidence>
<organism evidence="2 3">
    <name type="scientific">Reticulomyxa filosa</name>
    <dbReference type="NCBI Taxonomy" id="46433"/>
    <lineage>
        <taxon>Eukaryota</taxon>
        <taxon>Sar</taxon>
        <taxon>Rhizaria</taxon>
        <taxon>Retaria</taxon>
        <taxon>Foraminifera</taxon>
        <taxon>Monothalamids</taxon>
        <taxon>Reticulomyxidae</taxon>
        <taxon>Reticulomyxa</taxon>
    </lineage>
</organism>
<protein>
    <submittedName>
        <fullName evidence="2">Uncharacterized protein</fullName>
    </submittedName>
</protein>
<dbReference type="EMBL" id="ASPP01048256">
    <property type="protein sequence ID" value="ETN97905.1"/>
    <property type="molecule type" value="Genomic_DNA"/>
</dbReference>
<accession>X6L9A4</accession>
<feature type="non-terminal residue" evidence="2">
    <location>
        <position position="153"/>
    </location>
</feature>
<sequence>QSQSQSQSQTQTQTQTQTQIQIQQSPNSIQNSNSIIAKKIENKNENENKKETEEGACLCELSDIGSVAKGGVRVWFKFASANAKMLQSMQDKHWHGFVLIKGKTSRGDLSFPKLLLGRVCEIKFQKQLIIVRVSGCQLTNLKKNTFANQWLKS</sequence>
<name>X6L9A4_RETFI</name>
<dbReference type="Proteomes" id="UP000023152">
    <property type="component" value="Unassembled WGS sequence"/>
</dbReference>
<comment type="caution">
    <text evidence="2">The sequence shown here is derived from an EMBL/GenBank/DDBJ whole genome shotgun (WGS) entry which is preliminary data.</text>
</comment>
<feature type="non-terminal residue" evidence="2">
    <location>
        <position position="1"/>
    </location>
</feature>
<proteinExistence type="predicted"/>